<proteinExistence type="predicted"/>
<feature type="domain" description="F-box" evidence="2">
    <location>
        <begin position="20"/>
        <end position="66"/>
    </location>
</feature>
<evidence type="ECO:0000313" key="3">
    <source>
        <dbReference type="EMBL" id="CAK9311257.1"/>
    </source>
</evidence>
<dbReference type="InterPro" id="IPR025886">
    <property type="entry name" value="PP2-like"/>
</dbReference>
<protein>
    <recommendedName>
        <fullName evidence="2">F-box domain-containing protein</fullName>
    </recommendedName>
</protein>
<dbReference type="Proteomes" id="UP001642487">
    <property type="component" value="Chromosome 10"/>
</dbReference>
<dbReference type="InterPro" id="IPR001810">
    <property type="entry name" value="F-box_dom"/>
</dbReference>
<dbReference type="Pfam" id="PF00646">
    <property type="entry name" value="F-box"/>
    <property type="match status" value="1"/>
</dbReference>
<dbReference type="SMART" id="SM00256">
    <property type="entry name" value="FBOX"/>
    <property type="match status" value="2"/>
</dbReference>
<evidence type="ECO:0000259" key="2">
    <source>
        <dbReference type="PROSITE" id="PS50181"/>
    </source>
</evidence>
<dbReference type="InterPro" id="IPR055336">
    <property type="entry name" value="At4g00755-like"/>
</dbReference>
<dbReference type="CDD" id="cd22162">
    <property type="entry name" value="F-box_AtSKIP3-like"/>
    <property type="match status" value="1"/>
</dbReference>
<dbReference type="PANTHER" id="PTHR39741">
    <property type="entry name" value="F-BOX DOMAIN CONTAINING PROTEIN, EXPRESSED"/>
    <property type="match status" value="1"/>
</dbReference>
<dbReference type="Pfam" id="PF12937">
    <property type="entry name" value="F-box-like"/>
    <property type="match status" value="1"/>
</dbReference>
<dbReference type="SUPFAM" id="SSF81383">
    <property type="entry name" value="F-box domain"/>
    <property type="match status" value="2"/>
</dbReference>
<dbReference type="InterPro" id="IPR036047">
    <property type="entry name" value="F-box-like_dom_sf"/>
</dbReference>
<dbReference type="Gene3D" id="1.20.1280.50">
    <property type="match status" value="1"/>
</dbReference>
<dbReference type="PANTHER" id="PTHR39741:SF2">
    <property type="entry name" value="F-BOX DOMAIN-CONTAINING PROTEIN"/>
    <property type="match status" value="1"/>
</dbReference>
<dbReference type="Pfam" id="PF14299">
    <property type="entry name" value="PP2"/>
    <property type="match status" value="1"/>
</dbReference>
<dbReference type="EMBL" id="OZ021744">
    <property type="protein sequence ID" value="CAK9311257.1"/>
    <property type="molecule type" value="Genomic_DNA"/>
</dbReference>
<feature type="compositionally biased region" description="Low complexity" evidence="1">
    <location>
        <begin position="9"/>
        <end position="23"/>
    </location>
</feature>
<reference evidence="3 4" key="1">
    <citation type="submission" date="2024-03" db="EMBL/GenBank/DDBJ databases">
        <authorList>
            <person name="Gkanogiannis A."/>
            <person name="Becerra Lopez-Lavalle L."/>
        </authorList>
    </citation>
    <scope>NUCLEOTIDE SEQUENCE [LARGE SCALE GENOMIC DNA]</scope>
</reference>
<accession>A0ABP0XXI4</accession>
<keyword evidence="4" id="KW-1185">Reference proteome</keyword>
<sequence>MGASFAKHSNLPSSPSSSDSSSLEDIPENCISIVFKYLDPPEICNLASLNRAFRAASSADFVWESKLPSNYNFLLHRVLHPQLCQPKKHIFATLTRPYLFDHATKEVWLDKSSGKIFVSISSKALKITGIDDRRYWNYIPTDESRFGTVAYLKQIWWVEIGGELEFELPKGSYSVYFRLQLGKASKKFGRRFVDVDQVHGWELKPQLYASSSSVSNPKQNPIPILTPLGFHCHPLLLTKRLRHLSFKIFAQLDDPSDLVRVCLVTSSWRQFVIENSLSKQLCLRLFPDLSGAPHFIEVKGMIDTSTVGSSNITAWESLQRFHRIYLLLAKSLNPVARKDCIAVAIGASSTDNNPIESIENTLEPGDRFHNRASYWSSLGSRDPDVPETLTYGLVSNLCVVSEIHIQPFLAYFQDGFPIYSSKAVRFKMGHQKVSVNSSTNISNGSAVDHNSESDDNFIWTYVSPEFPMAHENTLQIFKLPEPAFCLGGVLQVELLGRVQRQEMDGLYYICVSHVEVVGRPLLPEYDVDIIDQSGKCILKYFPDLHESSSTSGEIGHSHGRANASRLVRRGVHGWEHIVLHTLLGGGVFVDDDIDIDADIDEEIAGW</sequence>
<organism evidence="3 4">
    <name type="scientific">Citrullus colocynthis</name>
    <name type="common">colocynth</name>
    <dbReference type="NCBI Taxonomy" id="252529"/>
    <lineage>
        <taxon>Eukaryota</taxon>
        <taxon>Viridiplantae</taxon>
        <taxon>Streptophyta</taxon>
        <taxon>Embryophyta</taxon>
        <taxon>Tracheophyta</taxon>
        <taxon>Spermatophyta</taxon>
        <taxon>Magnoliopsida</taxon>
        <taxon>eudicotyledons</taxon>
        <taxon>Gunneridae</taxon>
        <taxon>Pentapetalae</taxon>
        <taxon>rosids</taxon>
        <taxon>fabids</taxon>
        <taxon>Cucurbitales</taxon>
        <taxon>Cucurbitaceae</taxon>
        <taxon>Benincaseae</taxon>
        <taxon>Citrullus</taxon>
    </lineage>
</organism>
<evidence type="ECO:0000313" key="4">
    <source>
        <dbReference type="Proteomes" id="UP001642487"/>
    </source>
</evidence>
<evidence type="ECO:0000256" key="1">
    <source>
        <dbReference type="SAM" id="MobiDB-lite"/>
    </source>
</evidence>
<name>A0ABP0XXI4_9ROSI</name>
<dbReference type="PROSITE" id="PS50181">
    <property type="entry name" value="FBOX"/>
    <property type="match status" value="1"/>
</dbReference>
<gene>
    <name evidence="3" type="ORF">CITCOLO1_LOCUS2912</name>
</gene>
<feature type="region of interest" description="Disordered" evidence="1">
    <location>
        <begin position="1"/>
        <end position="24"/>
    </location>
</feature>